<dbReference type="AlphaFoldDB" id="A0A1M5BCB1"/>
<gene>
    <name evidence="1" type="ORF">SAMN05444377_10826</name>
</gene>
<dbReference type="OrthoDB" id="1376823at2"/>
<evidence type="ECO:0000313" key="2">
    <source>
        <dbReference type="Proteomes" id="UP000184147"/>
    </source>
</evidence>
<evidence type="ECO:0008006" key="3">
    <source>
        <dbReference type="Google" id="ProtNLM"/>
    </source>
</evidence>
<organism evidence="1 2">
    <name type="scientific">Flavobacterium fontis</name>
    <dbReference type="NCBI Taxonomy" id="1124188"/>
    <lineage>
        <taxon>Bacteria</taxon>
        <taxon>Pseudomonadati</taxon>
        <taxon>Bacteroidota</taxon>
        <taxon>Flavobacteriia</taxon>
        <taxon>Flavobacteriales</taxon>
        <taxon>Flavobacteriaceae</taxon>
        <taxon>Flavobacterium</taxon>
    </lineage>
</organism>
<keyword evidence="2" id="KW-1185">Reference proteome</keyword>
<accession>A0A1M5BCB1</accession>
<name>A0A1M5BCB1_9FLAO</name>
<protein>
    <recommendedName>
        <fullName evidence="3">Lipoprotein</fullName>
    </recommendedName>
</protein>
<dbReference type="Proteomes" id="UP000184147">
    <property type="component" value="Unassembled WGS sequence"/>
</dbReference>
<dbReference type="EMBL" id="FQVQ01000008">
    <property type="protein sequence ID" value="SHF40159.1"/>
    <property type="molecule type" value="Genomic_DNA"/>
</dbReference>
<evidence type="ECO:0000313" key="1">
    <source>
        <dbReference type="EMBL" id="SHF40159.1"/>
    </source>
</evidence>
<dbReference type="RefSeq" id="WP_073363233.1">
    <property type="nucleotide sequence ID" value="NZ_FQVQ01000008.1"/>
</dbReference>
<sequence>MKYKLFFLLMISLFGCSKRTADCEIIISDYAVYSGYGVVNFSYSRTGEIRYIEFYPICTNNIECVERENITNSSFGEGIVIRENTNSKIWNTLIKDKSIIKNDEEYGKALIYIEFKSKIENNKTPKKFKNFISLFNKNFNLIIVDIGLYNVDTQKIKVIKGIK</sequence>
<dbReference type="PROSITE" id="PS51257">
    <property type="entry name" value="PROKAR_LIPOPROTEIN"/>
    <property type="match status" value="1"/>
</dbReference>
<reference evidence="1 2" key="1">
    <citation type="submission" date="2016-11" db="EMBL/GenBank/DDBJ databases">
        <authorList>
            <person name="Jaros S."/>
            <person name="Januszkiewicz K."/>
            <person name="Wedrychowicz H."/>
        </authorList>
    </citation>
    <scope>NUCLEOTIDE SEQUENCE [LARGE SCALE GENOMIC DNA]</scope>
    <source>
        <strain evidence="1 2">DSM 25660</strain>
    </source>
</reference>
<proteinExistence type="predicted"/>